<dbReference type="PROSITE" id="PS50878">
    <property type="entry name" value="RT_POL"/>
    <property type="match status" value="1"/>
</dbReference>
<evidence type="ECO:0000313" key="3">
    <source>
        <dbReference type="Proteomes" id="UP001497623"/>
    </source>
</evidence>
<keyword evidence="3" id="KW-1185">Reference proteome</keyword>
<sequence>IADICKEFDKTYRQINRAKNSVTPLKTTQIKNNIKSTAKFKRLSKILERYSERLRTNGKTEHLEHAIRNTQLMLIQEGNQCKINWWETQLIKIEQAAKNNQKFWKNVKAVSGAKTRGSTNLITKVNGRDRIAKTDEDKEKVLTQIWSKVFQITPEENQQFCRETEERVEHTLNQNIDKITTKWNINLQDITDPHTNTLPITLNDVQMAIKKTANKTPGPSKLKKPYISNLPPNILRNITHLFNCCYATGMYPKQFKIAEIIFIPKTKVPSTDPNNYRPISLLNFLGKVFATILNKKLVTHLENNNFIRESQHGFRKKRSSTTLIANLYERLAREKSGGKNTLATMVLRDVRKAFDKVWHRGLIYKLLQTGVETPLLRILTNFLHGRISRVRINQTLGEAFGLHAGVPQGDVLSPTLYLIMCNDYPLPTFTQQSRNFCKQYADDFTQVIISKFNGPINRARREIHGRNVEEEINKQNAYEKLWKIKTNMDKFQIIHMGIRATPHITIQGELIPHTQQATLLGMEFSYVNFFTKQVEANRKKADNALIQLYRFKHLRRNLKLRLYKTLVLPLLIYPVIPLNALSNNQLSQLQAIQNKATQWICQEYYPNRRTNLQIHEELKLEFLEDRLKRLAEGVWHKIIEEDSQFWRDTLLIPTPIPHGWFPSAYNH</sequence>
<evidence type="ECO:0000313" key="2">
    <source>
        <dbReference type="EMBL" id="CAL4097161.1"/>
    </source>
</evidence>
<accession>A0AAV2QRD4</accession>
<reference evidence="2 3" key="1">
    <citation type="submission" date="2024-05" db="EMBL/GenBank/DDBJ databases">
        <authorList>
            <person name="Wallberg A."/>
        </authorList>
    </citation>
    <scope>NUCLEOTIDE SEQUENCE [LARGE SCALE GENOMIC DNA]</scope>
</reference>
<dbReference type="EMBL" id="CAXKWB010010191">
    <property type="protein sequence ID" value="CAL4097161.1"/>
    <property type="molecule type" value="Genomic_DNA"/>
</dbReference>
<dbReference type="InterPro" id="IPR000477">
    <property type="entry name" value="RT_dom"/>
</dbReference>
<comment type="caution">
    <text evidence="2">The sequence shown here is derived from an EMBL/GenBank/DDBJ whole genome shotgun (WGS) entry which is preliminary data.</text>
</comment>
<dbReference type="SUPFAM" id="SSF56672">
    <property type="entry name" value="DNA/RNA polymerases"/>
    <property type="match status" value="1"/>
</dbReference>
<dbReference type="CDD" id="cd01650">
    <property type="entry name" value="RT_nLTR_like"/>
    <property type="match status" value="1"/>
</dbReference>
<dbReference type="Proteomes" id="UP001497623">
    <property type="component" value="Unassembled WGS sequence"/>
</dbReference>
<protein>
    <recommendedName>
        <fullName evidence="1">Reverse transcriptase domain-containing protein</fullName>
    </recommendedName>
</protein>
<feature type="domain" description="Reverse transcriptase" evidence="1">
    <location>
        <begin position="244"/>
        <end position="524"/>
    </location>
</feature>
<feature type="non-terminal residue" evidence="2">
    <location>
        <position position="667"/>
    </location>
</feature>
<organism evidence="2 3">
    <name type="scientific">Meganyctiphanes norvegica</name>
    <name type="common">Northern krill</name>
    <name type="synonym">Thysanopoda norvegica</name>
    <dbReference type="NCBI Taxonomy" id="48144"/>
    <lineage>
        <taxon>Eukaryota</taxon>
        <taxon>Metazoa</taxon>
        <taxon>Ecdysozoa</taxon>
        <taxon>Arthropoda</taxon>
        <taxon>Crustacea</taxon>
        <taxon>Multicrustacea</taxon>
        <taxon>Malacostraca</taxon>
        <taxon>Eumalacostraca</taxon>
        <taxon>Eucarida</taxon>
        <taxon>Euphausiacea</taxon>
        <taxon>Euphausiidae</taxon>
        <taxon>Meganyctiphanes</taxon>
    </lineage>
</organism>
<dbReference type="InterPro" id="IPR043502">
    <property type="entry name" value="DNA/RNA_pol_sf"/>
</dbReference>
<dbReference type="Pfam" id="PF00078">
    <property type="entry name" value="RVT_1"/>
    <property type="match status" value="1"/>
</dbReference>
<dbReference type="PANTHER" id="PTHR19446">
    <property type="entry name" value="REVERSE TRANSCRIPTASES"/>
    <property type="match status" value="1"/>
</dbReference>
<dbReference type="GO" id="GO:0071897">
    <property type="term" value="P:DNA biosynthetic process"/>
    <property type="evidence" value="ECO:0007669"/>
    <property type="project" value="UniProtKB-ARBA"/>
</dbReference>
<name>A0AAV2QRD4_MEGNR</name>
<gene>
    <name evidence="2" type="ORF">MNOR_LOCUS15922</name>
</gene>
<feature type="non-terminal residue" evidence="2">
    <location>
        <position position="1"/>
    </location>
</feature>
<dbReference type="AlphaFoldDB" id="A0AAV2QRD4"/>
<evidence type="ECO:0000259" key="1">
    <source>
        <dbReference type="PROSITE" id="PS50878"/>
    </source>
</evidence>
<proteinExistence type="predicted"/>